<dbReference type="EMBL" id="CP003985">
    <property type="protein sequence ID" value="AGF76913.1"/>
    <property type="molecule type" value="Genomic_DNA"/>
</dbReference>
<organism evidence="2 3">
    <name type="scientific">Desulfocapsa sulfexigens (strain DSM 10523 / SB164P1)</name>
    <dbReference type="NCBI Taxonomy" id="1167006"/>
    <lineage>
        <taxon>Bacteria</taxon>
        <taxon>Pseudomonadati</taxon>
        <taxon>Thermodesulfobacteriota</taxon>
        <taxon>Desulfobulbia</taxon>
        <taxon>Desulfobulbales</taxon>
        <taxon>Desulfocapsaceae</taxon>
        <taxon>Desulfocapsa</taxon>
    </lineage>
</organism>
<reference evidence="3" key="1">
    <citation type="journal article" date="2013" name="Stand. Genomic Sci.">
        <title>Complete genome sequence of Desulfocapsa sulfexigens, a marine deltaproteobacterium specialized in disproportionating inorganic sulfur compounds.</title>
        <authorList>
            <person name="Finster K.W."/>
            <person name="Kjeldsen K.U."/>
            <person name="Kube M."/>
            <person name="Reinhardt R."/>
            <person name="Mussmann M."/>
            <person name="Amann R."/>
            <person name="Schreiber L."/>
        </authorList>
    </citation>
    <scope>NUCLEOTIDE SEQUENCE [LARGE SCALE GENOMIC DNA]</scope>
    <source>
        <strain evidence="3">DSM 10523 / SB164P1</strain>
    </source>
</reference>
<dbReference type="Pfam" id="PF00117">
    <property type="entry name" value="GATase"/>
    <property type="match status" value="1"/>
</dbReference>
<dbReference type="InterPro" id="IPR044992">
    <property type="entry name" value="ChyE-like"/>
</dbReference>
<dbReference type="InterPro" id="IPR029062">
    <property type="entry name" value="Class_I_gatase-like"/>
</dbReference>
<dbReference type="AlphaFoldDB" id="M1P079"/>
<name>M1P079_DESSD</name>
<sequence>MKSKILVLQHVDWRNPGRFLLNLANKLSVELQIVKSWKEPIPQGNDFDALILLGGVVSGSEKENRALFEKETDFLTKWLLLDKPCLGFCLGHQAMLEAFQAKTTPNFVNSIGFIDGHLTHDGRLHPLFKGFDPTFSLFKWHTHAIQTPVPPNYILLATSSDCVVEAFTIKGRPHIIGLQFDNHAAHPDDIRRWLQSDKDWLNSLSLGKTYGDELLKDAERSRKKNQQIFTKLISNFISQIKDTKRN</sequence>
<dbReference type="GO" id="GO:0005829">
    <property type="term" value="C:cytosol"/>
    <property type="evidence" value="ECO:0007669"/>
    <property type="project" value="TreeGrafter"/>
</dbReference>
<keyword evidence="3" id="KW-1185">Reference proteome</keyword>
<proteinExistence type="predicted"/>
<dbReference type="PANTHER" id="PTHR42695:SF5">
    <property type="entry name" value="GLUTAMINE AMIDOTRANSFERASE YLR126C-RELATED"/>
    <property type="match status" value="1"/>
</dbReference>
<evidence type="ECO:0000313" key="2">
    <source>
        <dbReference type="EMBL" id="AGF76913.1"/>
    </source>
</evidence>
<dbReference type="InterPro" id="IPR017926">
    <property type="entry name" value="GATASE"/>
</dbReference>
<dbReference type="STRING" id="1167006.UWK_00328"/>
<dbReference type="RefSeq" id="WP_015402611.1">
    <property type="nucleotide sequence ID" value="NC_020304.1"/>
</dbReference>
<dbReference type="SUPFAM" id="SSF52317">
    <property type="entry name" value="Class I glutamine amidotransferase-like"/>
    <property type="match status" value="1"/>
</dbReference>
<dbReference type="KEGG" id="dsf:UWK_00328"/>
<evidence type="ECO:0000259" key="1">
    <source>
        <dbReference type="Pfam" id="PF00117"/>
    </source>
</evidence>
<protein>
    <submittedName>
        <fullName evidence="2">GMP synthase family protein</fullName>
    </submittedName>
</protein>
<dbReference type="HOGENOM" id="CLU_054974_3_2_7"/>
<accession>M1P079</accession>
<feature type="domain" description="Glutamine amidotransferase" evidence="1">
    <location>
        <begin position="24"/>
        <end position="180"/>
    </location>
</feature>
<gene>
    <name evidence="2" type="ordered locus">UWK_00328</name>
</gene>
<dbReference type="PROSITE" id="PS51273">
    <property type="entry name" value="GATASE_TYPE_1"/>
    <property type="match status" value="1"/>
</dbReference>
<dbReference type="PANTHER" id="PTHR42695">
    <property type="entry name" value="GLUTAMINE AMIDOTRANSFERASE YLR126C-RELATED"/>
    <property type="match status" value="1"/>
</dbReference>
<evidence type="ECO:0000313" key="3">
    <source>
        <dbReference type="Proteomes" id="UP000011721"/>
    </source>
</evidence>
<dbReference type="Proteomes" id="UP000011721">
    <property type="component" value="Chromosome"/>
</dbReference>
<dbReference type="CDD" id="cd01741">
    <property type="entry name" value="GATase1_1"/>
    <property type="match status" value="1"/>
</dbReference>
<dbReference type="Gene3D" id="3.40.50.880">
    <property type="match status" value="1"/>
</dbReference>
<dbReference type="eggNOG" id="COG0518">
    <property type="taxonomic scope" value="Bacteria"/>
</dbReference>